<comment type="caution">
    <text evidence="6">The sequence shown here is derived from an EMBL/GenBank/DDBJ whole genome shotgun (WGS) entry which is preliminary data.</text>
</comment>
<evidence type="ECO:0000256" key="3">
    <source>
        <dbReference type="ARBA" id="ARBA00023002"/>
    </source>
</evidence>
<dbReference type="NCBIfam" id="TIGR03378">
    <property type="entry name" value="glycerol3P_GlpB"/>
    <property type="match status" value="1"/>
</dbReference>
<proteinExistence type="predicted"/>
<dbReference type="InterPro" id="IPR003953">
    <property type="entry name" value="FAD-dep_OxRdtase_2_FAD-bd"/>
</dbReference>
<dbReference type="InterPro" id="IPR009158">
    <property type="entry name" value="G3P_DH_GlpB_su"/>
</dbReference>
<dbReference type="NCBIfam" id="NF003722">
    <property type="entry name" value="PRK05329.1-5"/>
    <property type="match status" value="1"/>
</dbReference>
<dbReference type="AlphaFoldDB" id="A0ABD5WQ63"/>
<keyword evidence="2" id="KW-0288">FMN</keyword>
<gene>
    <name evidence="6" type="primary">glpB</name>
    <name evidence="6" type="ORF">ACFQJ6_08910</name>
</gene>
<organism evidence="6 7">
    <name type="scientific">Halorussus caseinilyticus</name>
    <dbReference type="NCBI Taxonomy" id="3034025"/>
    <lineage>
        <taxon>Archaea</taxon>
        <taxon>Methanobacteriati</taxon>
        <taxon>Methanobacteriota</taxon>
        <taxon>Stenosarchaea group</taxon>
        <taxon>Halobacteria</taxon>
        <taxon>Halobacteriales</taxon>
        <taxon>Haladaptataceae</taxon>
        <taxon>Halorussus</taxon>
    </lineage>
</organism>
<keyword evidence="7" id="KW-1185">Reference proteome</keyword>
<dbReference type="Gene3D" id="3.50.50.60">
    <property type="entry name" value="FAD/NAD(P)-binding domain"/>
    <property type="match status" value="2"/>
</dbReference>
<feature type="region of interest" description="Disordered" evidence="4">
    <location>
        <begin position="49"/>
        <end position="90"/>
    </location>
</feature>
<dbReference type="InterPro" id="IPR050315">
    <property type="entry name" value="FAD-oxidoreductase_2"/>
</dbReference>
<evidence type="ECO:0000256" key="4">
    <source>
        <dbReference type="SAM" id="MobiDB-lite"/>
    </source>
</evidence>
<dbReference type="Proteomes" id="UP001596407">
    <property type="component" value="Unassembled WGS sequence"/>
</dbReference>
<dbReference type="PANTHER" id="PTHR43400">
    <property type="entry name" value="FUMARATE REDUCTASE"/>
    <property type="match status" value="1"/>
</dbReference>
<dbReference type="RefSeq" id="WP_276281950.1">
    <property type="nucleotide sequence ID" value="NZ_CP119809.1"/>
</dbReference>
<reference evidence="6 7" key="1">
    <citation type="journal article" date="2019" name="Int. J. Syst. Evol. Microbiol.">
        <title>The Global Catalogue of Microorganisms (GCM) 10K type strain sequencing project: providing services to taxonomists for standard genome sequencing and annotation.</title>
        <authorList>
            <consortium name="The Broad Institute Genomics Platform"/>
            <consortium name="The Broad Institute Genome Sequencing Center for Infectious Disease"/>
            <person name="Wu L."/>
            <person name="Ma J."/>
        </authorList>
    </citation>
    <scope>NUCLEOTIDE SEQUENCE [LARGE SCALE GENOMIC DNA]</scope>
    <source>
        <strain evidence="6 7">DT72</strain>
    </source>
</reference>
<dbReference type="EMBL" id="JBHSZH010000005">
    <property type="protein sequence ID" value="MFC7080219.1"/>
    <property type="molecule type" value="Genomic_DNA"/>
</dbReference>
<dbReference type="Pfam" id="PF00890">
    <property type="entry name" value="FAD_binding_2"/>
    <property type="match status" value="1"/>
</dbReference>
<name>A0ABD5WQ63_9EURY</name>
<dbReference type="GeneID" id="79303178"/>
<evidence type="ECO:0000259" key="5">
    <source>
        <dbReference type="Pfam" id="PF00890"/>
    </source>
</evidence>
<evidence type="ECO:0000313" key="7">
    <source>
        <dbReference type="Proteomes" id="UP001596407"/>
    </source>
</evidence>
<dbReference type="PIRSF" id="PIRSF000141">
    <property type="entry name" value="Anaerobic_G3P_dh"/>
    <property type="match status" value="1"/>
</dbReference>
<protein>
    <submittedName>
        <fullName evidence="6">Glycerol-3-phosphate dehydrogenase subunit GlpB</fullName>
        <ecNumber evidence="6">1.1.5.3</ecNumber>
    </submittedName>
</protein>
<dbReference type="GO" id="GO:0004368">
    <property type="term" value="F:glycerol-3-phosphate dehydrogenase (quinone) activity"/>
    <property type="evidence" value="ECO:0007669"/>
    <property type="project" value="UniProtKB-EC"/>
</dbReference>
<dbReference type="EC" id="1.1.5.3" evidence="6"/>
<feature type="region of interest" description="Disordered" evidence="4">
    <location>
        <begin position="428"/>
        <end position="452"/>
    </location>
</feature>
<evidence type="ECO:0000256" key="1">
    <source>
        <dbReference type="ARBA" id="ARBA00022630"/>
    </source>
</evidence>
<sequence length="452" mass="47161">MAIEDDVTVIGGGIAGMTAALAAAREGAAVRVLSHKDSTLRSASGLVDVLGYPPRSSDDERGEGSASEESETTPDGPLADPFDAIPALPESHPYRTVGVEGVREALTLFDEVVGDRYRGGHTDRNALVPTHGGAVKPTARYPASAAEGLASDDRNALLVGFETVTDFDAPLAAAHLESAGVPFVARGATVSFPGDFRVDAKITRLADALDADERVSIEGDGYTTELPARKALAETVKPHLRGEARVGFPAILGQHETEAVRADLESELGAAVFEVPMGPPSLPGMRLEGAFLAACRDAGVRFTTGNPVVGYEEDDSGAVAAVRVERNGATIPFHADQFVLATGGLVGKGIDSDREGVEEPIFDCHVPHSGDRYDWFADDAFGDHPFARFGVETDDELRPLDAGGEPEFENVRAAGAVLGGYDFAAEKSGSGVSLATGRTAGRSAASEVTTYE</sequence>
<dbReference type="PANTHER" id="PTHR43400:SF11">
    <property type="entry name" value="ANAEROBIC GLYCEROL-3-PHOSPHATE DEHYDROGENASE SUBUNIT B"/>
    <property type="match status" value="1"/>
</dbReference>
<keyword evidence="3 6" id="KW-0560">Oxidoreductase</keyword>
<dbReference type="InterPro" id="IPR036188">
    <property type="entry name" value="FAD/NAD-bd_sf"/>
</dbReference>
<accession>A0ABD5WQ63</accession>
<evidence type="ECO:0000313" key="6">
    <source>
        <dbReference type="EMBL" id="MFC7080219.1"/>
    </source>
</evidence>
<evidence type="ECO:0000256" key="2">
    <source>
        <dbReference type="ARBA" id="ARBA00022643"/>
    </source>
</evidence>
<dbReference type="SUPFAM" id="SSF51905">
    <property type="entry name" value="FAD/NAD(P)-binding domain"/>
    <property type="match status" value="1"/>
</dbReference>
<feature type="domain" description="FAD-dependent oxidoreductase 2 FAD-binding" evidence="5">
    <location>
        <begin position="6"/>
        <end position="432"/>
    </location>
</feature>
<keyword evidence="1" id="KW-0285">Flavoprotein</keyword>